<gene>
    <name evidence="1" type="ORF">DND132_1789</name>
</gene>
<dbReference type="eggNOG" id="COG0727">
    <property type="taxonomic scope" value="Bacteria"/>
</dbReference>
<protein>
    <recommendedName>
        <fullName evidence="3">YkgJ family cysteine cluster protein</fullName>
    </recommendedName>
</protein>
<name>F0JFZ9_9BACT</name>
<reference evidence="1 2" key="1">
    <citation type="journal article" date="2011" name="J. Bacteriol.">
        <title>Genome sequence of the mercury-methylating strain Desulfovibrio desulfuricans ND132.</title>
        <authorList>
            <person name="Brown S.D."/>
            <person name="Gilmour C.C."/>
            <person name="Kucken A.M."/>
            <person name="Wall J.D."/>
            <person name="Elias D.A."/>
            <person name="Brandt C.C."/>
            <person name="Podar M."/>
            <person name="Chertkov O."/>
            <person name="Held B."/>
            <person name="Bruce D.C."/>
            <person name="Detter J.C."/>
            <person name="Tapia R."/>
            <person name="Han C.S."/>
            <person name="Goodwin L.A."/>
            <person name="Cheng J.F."/>
            <person name="Pitluck S."/>
            <person name="Woyke T."/>
            <person name="Mikhailova N."/>
            <person name="Ivanova N.N."/>
            <person name="Han J."/>
            <person name="Lucas S."/>
            <person name="Lapidus A.L."/>
            <person name="Land M.L."/>
            <person name="Hauser L.J."/>
            <person name="Palumbo A.V."/>
        </authorList>
    </citation>
    <scope>NUCLEOTIDE SEQUENCE [LARGE SCALE GENOMIC DNA]</scope>
    <source>
        <strain evidence="1 2">ND132</strain>
    </source>
</reference>
<sequence length="166" mass="19231">MNPLDWLAGLDSPTGLFRRFRSRVLRREVEVVGRCTLCGRCCRSVLLRDRGRWLRSLSQFERLVAEAPEHARFRPKKRNADGYLLFDCALLGEDNLCTDHDTRPALCGNYPSKSLYYHGGRLPQGCGYAFRAVTFRDVLFGRRPFKPADFSAMLRREIEQEQDKQT</sequence>
<accession>F0JFZ9</accession>
<dbReference type="KEGG" id="ddn:DND132_1789"/>
<evidence type="ECO:0008006" key="3">
    <source>
        <dbReference type="Google" id="ProtNLM"/>
    </source>
</evidence>
<keyword evidence="2" id="KW-1185">Reference proteome</keyword>
<dbReference type="EMBL" id="CP003220">
    <property type="protein sequence ID" value="EGB14995.1"/>
    <property type="molecule type" value="Genomic_DNA"/>
</dbReference>
<dbReference type="RefSeq" id="WP_014322422.1">
    <property type="nucleotide sequence ID" value="NC_016803.1"/>
</dbReference>
<proteinExistence type="predicted"/>
<evidence type="ECO:0000313" key="1">
    <source>
        <dbReference type="EMBL" id="EGB14995.1"/>
    </source>
</evidence>
<evidence type="ECO:0000313" key="2">
    <source>
        <dbReference type="Proteomes" id="UP000007845"/>
    </source>
</evidence>
<dbReference type="InterPro" id="IPR005358">
    <property type="entry name" value="Puta_zinc/iron-chelating_dom"/>
</dbReference>
<dbReference type="Pfam" id="PF03692">
    <property type="entry name" value="CxxCxxCC"/>
    <property type="match status" value="1"/>
</dbReference>
<dbReference type="STRING" id="641491.DND132_1789"/>
<dbReference type="HOGENOM" id="CLU_140901_0_0_7"/>
<organism evidence="1 2">
    <name type="scientific">Pseudodesulfovibrio mercurii</name>
    <dbReference type="NCBI Taxonomy" id="641491"/>
    <lineage>
        <taxon>Bacteria</taxon>
        <taxon>Pseudomonadati</taxon>
        <taxon>Thermodesulfobacteriota</taxon>
        <taxon>Desulfovibrionia</taxon>
        <taxon>Desulfovibrionales</taxon>
        <taxon>Desulfovibrionaceae</taxon>
    </lineage>
</organism>
<dbReference type="AlphaFoldDB" id="F0JFZ9"/>
<dbReference type="Proteomes" id="UP000007845">
    <property type="component" value="Chromosome"/>
</dbReference>